<dbReference type="Proteomes" id="UP000627166">
    <property type="component" value="Unassembled WGS sequence"/>
</dbReference>
<protein>
    <submittedName>
        <fullName evidence="2">N-acetylmuramoyl-L-alanine amidase</fullName>
    </submittedName>
</protein>
<sequence>MKIAGRSGHNPYAPGASALVDETVEDRKIFLASKKYLENLNTFIDCYPGTMNGVDTELMRGINKANSSGAEVFYSVHLNKAYSSYNGAIGSEIWLHPLASQANKDRANRILKNIENLGFINRGIKYSSELAELNSTNMEAMIIECFFCEATKDVELYKRLGADTIGFAIANGIDSRVNKEEFEVDNIVIYSSDGDRAAADLLALKLLCPTVSKSVYESKKVNAKNIYVVGGTWKPTSNAILLSGNDRFATMQLVLNYKK</sequence>
<dbReference type="Pfam" id="PF01520">
    <property type="entry name" value="Amidase_3"/>
    <property type="match status" value="1"/>
</dbReference>
<dbReference type="InterPro" id="IPR002508">
    <property type="entry name" value="MurNAc-LAA_cat"/>
</dbReference>
<gene>
    <name evidence="2" type="ORF">H9637_06725</name>
</gene>
<dbReference type="CDD" id="cd02696">
    <property type="entry name" value="MurNAc-LAA"/>
    <property type="match status" value="1"/>
</dbReference>
<dbReference type="RefSeq" id="WP_191739711.1">
    <property type="nucleotide sequence ID" value="NZ_JACSQB010000048.1"/>
</dbReference>
<feature type="domain" description="MurNAc-LAA" evidence="1">
    <location>
        <begin position="62"/>
        <end position="174"/>
    </location>
</feature>
<dbReference type="SUPFAM" id="SSF53187">
    <property type="entry name" value="Zn-dependent exopeptidases"/>
    <property type="match status" value="1"/>
</dbReference>
<accession>A0ABR8YR58</accession>
<organism evidence="2 3">
    <name type="scientific">Clostridium faecium</name>
    <dbReference type="NCBI Taxonomy" id="2762223"/>
    <lineage>
        <taxon>Bacteria</taxon>
        <taxon>Bacillati</taxon>
        <taxon>Bacillota</taxon>
        <taxon>Clostridia</taxon>
        <taxon>Eubacteriales</taxon>
        <taxon>Clostridiaceae</taxon>
        <taxon>Clostridium</taxon>
    </lineage>
</organism>
<reference evidence="2 3" key="1">
    <citation type="submission" date="2020-08" db="EMBL/GenBank/DDBJ databases">
        <title>A Genomic Blueprint of the Chicken Gut Microbiome.</title>
        <authorList>
            <person name="Gilroy R."/>
            <person name="Ravi A."/>
            <person name="Getino M."/>
            <person name="Pursley I."/>
            <person name="Horton D.L."/>
            <person name="Alikhan N.-F."/>
            <person name="Baker D."/>
            <person name="Gharbi K."/>
            <person name="Hall N."/>
            <person name="Watson M."/>
            <person name="Adriaenssens E.M."/>
            <person name="Foster-Nyarko E."/>
            <person name="Jarju S."/>
            <person name="Secka A."/>
            <person name="Antonio M."/>
            <person name="Oren A."/>
            <person name="Chaudhuri R."/>
            <person name="La Ragione R.M."/>
            <person name="Hildebrand F."/>
            <person name="Pallen M.J."/>
        </authorList>
    </citation>
    <scope>NUCLEOTIDE SEQUENCE [LARGE SCALE GENOMIC DNA]</scope>
    <source>
        <strain evidence="2 3">N37</strain>
    </source>
</reference>
<evidence type="ECO:0000313" key="3">
    <source>
        <dbReference type="Proteomes" id="UP000627166"/>
    </source>
</evidence>
<comment type="caution">
    <text evidence="2">The sequence shown here is derived from an EMBL/GenBank/DDBJ whole genome shotgun (WGS) entry which is preliminary data.</text>
</comment>
<dbReference type="SMART" id="SM00646">
    <property type="entry name" value="Ami_3"/>
    <property type="match status" value="1"/>
</dbReference>
<dbReference type="EMBL" id="JACSQB010000048">
    <property type="protein sequence ID" value="MBD8046738.1"/>
    <property type="molecule type" value="Genomic_DNA"/>
</dbReference>
<name>A0ABR8YR58_9CLOT</name>
<dbReference type="Gene3D" id="3.40.50.12090">
    <property type="match status" value="1"/>
</dbReference>
<keyword evidence="3" id="KW-1185">Reference proteome</keyword>
<evidence type="ECO:0000313" key="2">
    <source>
        <dbReference type="EMBL" id="MBD8046738.1"/>
    </source>
</evidence>
<dbReference type="Gene3D" id="3.40.630.40">
    <property type="entry name" value="Zn-dependent exopeptidases"/>
    <property type="match status" value="1"/>
</dbReference>
<evidence type="ECO:0000259" key="1">
    <source>
        <dbReference type="SMART" id="SM00646"/>
    </source>
</evidence>
<proteinExistence type="predicted"/>